<evidence type="ECO:0000256" key="3">
    <source>
        <dbReference type="SAM" id="MobiDB-lite"/>
    </source>
</evidence>
<accession>A0A162V8F3</accession>
<dbReference type="AlphaFoldDB" id="A0A162V8F3"/>
<dbReference type="OrthoDB" id="2437314at2759"/>
<reference evidence="6" key="1">
    <citation type="submission" date="2015-06" db="EMBL/GenBank/DDBJ databases">
        <title>Expansion of signal transduction pathways in fungi by whole-genome duplication.</title>
        <authorList>
            <consortium name="DOE Joint Genome Institute"/>
            <person name="Corrochano L.M."/>
            <person name="Kuo A."/>
            <person name="Marcet-Houben M."/>
            <person name="Polaino S."/>
            <person name="Salamov A."/>
            <person name="Villalobos J.M."/>
            <person name="Alvarez M.I."/>
            <person name="Avalos J."/>
            <person name="Benito E.P."/>
            <person name="Benoit I."/>
            <person name="Burger G."/>
            <person name="Camino L.P."/>
            <person name="Canovas D."/>
            <person name="Cerda-Olmedo E."/>
            <person name="Cheng J.-F."/>
            <person name="Dominguez A."/>
            <person name="Elias M."/>
            <person name="Eslava A.P."/>
            <person name="Glaser F."/>
            <person name="Grimwood J."/>
            <person name="Gutierrez G."/>
            <person name="Heitman J."/>
            <person name="Henrissat B."/>
            <person name="Iturriaga E.A."/>
            <person name="Lang B.F."/>
            <person name="Lavin J.L."/>
            <person name="Lee S."/>
            <person name="Li W."/>
            <person name="Lindquist E."/>
            <person name="Lopez-Garcia S."/>
            <person name="Luque E.M."/>
            <person name="Marcos A.T."/>
            <person name="Martin J."/>
            <person name="McCluskey K."/>
            <person name="Medina H.R."/>
            <person name="Miralles-Duran A."/>
            <person name="Miyazaki A."/>
            <person name="Munoz-Torres E."/>
            <person name="Oguiza J.A."/>
            <person name="Ohm R."/>
            <person name="Olmedo M."/>
            <person name="Orejas M."/>
            <person name="Ortiz-Castellanos L."/>
            <person name="Pisabarro A.G."/>
            <person name="Rodriguez-Romero J."/>
            <person name="Ruiz-Herrera J."/>
            <person name="Ruiz-Vazquez R."/>
            <person name="Sanz C."/>
            <person name="Schackwitz W."/>
            <person name="Schmutz J."/>
            <person name="Shahriari M."/>
            <person name="Shelest E."/>
            <person name="Silva-Franco F."/>
            <person name="Soanes D."/>
            <person name="Syed K."/>
            <person name="Tagua V.G."/>
            <person name="Talbot N.J."/>
            <person name="Thon M."/>
            <person name="De vries R.P."/>
            <person name="Wiebenga A."/>
            <person name="Yadav J.S."/>
            <person name="Braun E.L."/>
            <person name="Baker S."/>
            <person name="Garre V."/>
            <person name="Horwitz B."/>
            <person name="Torres-Martinez S."/>
            <person name="Idnurm A."/>
            <person name="Herrera-Estrella A."/>
            <person name="Gabaldon T."/>
            <person name="Grigoriev I.V."/>
        </authorList>
    </citation>
    <scope>NUCLEOTIDE SEQUENCE [LARGE SCALE GENOMIC DNA]</scope>
    <source>
        <strain evidence="6">NRRL 1555(-)</strain>
    </source>
</reference>
<dbReference type="EMBL" id="KV440971">
    <property type="protein sequence ID" value="OAD80833.1"/>
    <property type="molecule type" value="Genomic_DNA"/>
</dbReference>
<protein>
    <recommendedName>
        <fullName evidence="4">DDE Tnp4 domain-containing protein</fullName>
    </recommendedName>
</protein>
<evidence type="ECO:0000256" key="2">
    <source>
        <dbReference type="ARBA" id="ARBA00022723"/>
    </source>
</evidence>
<keyword evidence="2" id="KW-0479">Metal-binding</keyword>
<dbReference type="GeneID" id="28990892"/>
<dbReference type="VEuPathDB" id="FungiDB:PHYBLDRAFT_138383"/>
<organism evidence="5 6">
    <name type="scientific">Phycomyces blakesleeanus (strain ATCC 8743b / DSM 1359 / FGSC 10004 / NBRC 33097 / NRRL 1555)</name>
    <dbReference type="NCBI Taxonomy" id="763407"/>
    <lineage>
        <taxon>Eukaryota</taxon>
        <taxon>Fungi</taxon>
        <taxon>Fungi incertae sedis</taxon>
        <taxon>Mucoromycota</taxon>
        <taxon>Mucoromycotina</taxon>
        <taxon>Mucoromycetes</taxon>
        <taxon>Mucorales</taxon>
        <taxon>Phycomycetaceae</taxon>
        <taxon>Phycomyces</taxon>
    </lineage>
</organism>
<comment type="cofactor">
    <cofactor evidence="1">
        <name>a divalent metal cation</name>
        <dbReference type="ChEBI" id="CHEBI:60240"/>
    </cofactor>
</comment>
<dbReference type="GO" id="GO:0046872">
    <property type="term" value="F:metal ion binding"/>
    <property type="evidence" value="ECO:0007669"/>
    <property type="project" value="UniProtKB-KW"/>
</dbReference>
<evidence type="ECO:0000313" key="6">
    <source>
        <dbReference type="Proteomes" id="UP000077315"/>
    </source>
</evidence>
<evidence type="ECO:0000256" key="1">
    <source>
        <dbReference type="ARBA" id="ARBA00001968"/>
    </source>
</evidence>
<sequence length="173" mass="20025">MSLMAVCDHKKMFIKIKVGHPGSQNDTHIFTTSYFYNDMIHNPQALFPDLRSYIVGDSAYPILKHCMIPYSHSTTVRREKHFNKHLYVLTTERMYIDDSQYEEPTMYGFARTNNMDGTTLDIVNNDNNNNDNSDNDDDDATITPVLSTRSRARLSTEGKLRRDEEKDSLYIVS</sequence>
<evidence type="ECO:0000313" key="5">
    <source>
        <dbReference type="EMBL" id="OAD80833.1"/>
    </source>
</evidence>
<dbReference type="Pfam" id="PF13359">
    <property type="entry name" value="DDE_Tnp_4"/>
    <property type="match status" value="1"/>
</dbReference>
<dbReference type="InParanoid" id="A0A162V8F3"/>
<proteinExistence type="predicted"/>
<keyword evidence="6" id="KW-1185">Reference proteome</keyword>
<feature type="region of interest" description="Disordered" evidence="3">
    <location>
        <begin position="151"/>
        <end position="173"/>
    </location>
</feature>
<name>A0A162V8F3_PHYB8</name>
<feature type="compositionally biased region" description="Basic and acidic residues" evidence="3">
    <location>
        <begin position="154"/>
        <end position="173"/>
    </location>
</feature>
<feature type="domain" description="DDE Tnp4" evidence="4">
    <location>
        <begin position="2"/>
        <end position="86"/>
    </location>
</feature>
<dbReference type="Proteomes" id="UP000077315">
    <property type="component" value="Unassembled WGS sequence"/>
</dbReference>
<gene>
    <name evidence="5" type="ORF">PHYBLDRAFT_138383</name>
</gene>
<evidence type="ECO:0000259" key="4">
    <source>
        <dbReference type="Pfam" id="PF13359"/>
    </source>
</evidence>
<dbReference type="InterPro" id="IPR027806">
    <property type="entry name" value="HARBI1_dom"/>
</dbReference>
<dbReference type="RefSeq" id="XP_018298873.1">
    <property type="nucleotide sequence ID" value="XM_018429986.1"/>
</dbReference>